<evidence type="ECO:0000256" key="8">
    <source>
        <dbReference type="HAMAP-Rule" id="MF_01148"/>
    </source>
</evidence>
<dbReference type="CDD" id="cd07571">
    <property type="entry name" value="ALP_N-acyl_transferase"/>
    <property type="match status" value="1"/>
</dbReference>
<dbReference type="SUPFAM" id="SSF56317">
    <property type="entry name" value="Carbon-nitrogen hydrolase"/>
    <property type="match status" value="1"/>
</dbReference>
<evidence type="ECO:0000256" key="5">
    <source>
        <dbReference type="ARBA" id="ARBA00022989"/>
    </source>
</evidence>
<keyword evidence="2 8" id="KW-1003">Cell membrane</keyword>
<keyword evidence="3 8" id="KW-0808">Transferase</keyword>
<comment type="similarity">
    <text evidence="8">Belongs to the CN hydrolase family. Apolipoprotein N-acyltransferase subfamily.</text>
</comment>
<dbReference type="PANTHER" id="PTHR38686">
    <property type="entry name" value="APOLIPOPROTEIN N-ACYLTRANSFERASE"/>
    <property type="match status" value="1"/>
</dbReference>
<keyword evidence="11" id="KW-0449">Lipoprotein</keyword>
<dbReference type="Pfam" id="PF00795">
    <property type="entry name" value="CN_hydrolase"/>
    <property type="match status" value="1"/>
</dbReference>
<dbReference type="PANTHER" id="PTHR38686:SF1">
    <property type="entry name" value="APOLIPOPROTEIN N-ACYLTRANSFERASE"/>
    <property type="match status" value="1"/>
</dbReference>
<dbReference type="KEGG" id="lmoi:VV02_15810"/>
<dbReference type="RefSeq" id="WP_052597093.1">
    <property type="nucleotide sequence ID" value="NZ_CP011112.1"/>
</dbReference>
<comment type="caution">
    <text evidence="8">Lacks conserved residue(s) required for the propagation of feature annotation.</text>
</comment>
<dbReference type="GO" id="GO:0005886">
    <property type="term" value="C:plasma membrane"/>
    <property type="evidence" value="ECO:0007669"/>
    <property type="project" value="UniProtKB-SubCell"/>
</dbReference>
<feature type="transmembrane region" description="Helical" evidence="8">
    <location>
        <begin position="48"/>
        <end position="68"/>
    </location>
</feature>
<comment type="function">
    <text evidence="8">Catalyzes the phospholipid dependent N-acylation of the N-terminal cysteine of apolipoprotein, the last step in lipoprotein maturation.</text>
</comment>
<evidence type="ECO:0000256" key="7">
    <source>
        <dbReference type="ARBA" id="ARBA00023315"/>
    </source>
</evidence>
<comment type="catalytic activity">
    <reaction evidence="8">
        <text>N-terminal S-1,2-diacyl-sn-glyceryl-L-cysteinyl-[lipoprotein] + a glycerophospholipid = N-acyl-S-1,2-diacyl-sn-glyceryl-L-cysteinyl-[lipoprotein] + a 2-acyl-sn-glycero-3-phospholipid + H(+)</text>
        <dbReference type="Rhea" id="RHEA:48228"/>
        <dbReference type="Rhea" id="RHEA-COMP:14681"/>
        <dbReference type="Rhea" id="RHEA-COMP:14684"/>
        <dbReference type="ChEBI" id="CHEBI:15378"/>
        <dbReference type="ChEBI" id="CHEBI:136912"/>
        <dbReference type="ChEBI" id="CHEBI:140656"/>
        <dbReference type="ChEBI" id="CHEBI:140657"/>
        <dbReference type="ChEBI" id="CHEBI:140660"/>
        <dbReference type="EC" id="2.3.1.269"/>
    </reaction>
</comment>
<proteinExistence type="inferred from homology"/>
<evidence type="ECO:0000256" key="4">
    <source>
        <dbReference type="ARBA" id="ARBA00022692"/>
    </source>
</evidence>
<comment type="subcellular location">
    <subcellularLocation>
        <location evidence="1 8">Cell membrane</location>
        <topology evidence="1 8">Multi-pass membrane protein</topology>
    </subcellularLocation>
</comment>
<keyword evidence="7 8" id="KW-0012">Acyltransferase</keyword>
<dbReference type="EMBL" id="CP011112">
    <property type="protein sequence ID" value="AKU18987.1"/>
    <property type="molecule type" value="Genomic_DNA"/>
</dbReference>
<evidence type="ECO:0000313" key="12">
    <source>
        <dbReference type="Proteomes" id="UP000066480"/>
    </source>
</evidence>
<dbReference type="AlphaFoldDB" id="A0A0K1JQI2"/>
<organism evidence="11 12">
    <name type="scientific">Luteipulveratus mongoliensis</name>
    <dbReference type="NCBI Taxonomy" id="571913"/>
    <lineage>
        <taxon>Bacteria</taxon>
        <taxon>Bacillati</taxon>
        <taxon>Actinomycetota</taxon>
        <taxon>Actinomycetes</taxon>
        <taxon>Micrococcales</taxon>
        <taxon>Dermacoccaceae</taxon>
        <taxon>Luteipulveratus</taxon>
    </lineage>
</organism>
<feature type="transmembrane region" description="Helical" evidence="8">
    <location>
        <begin position="178"/>
        <end position="196"/>
    </location>
</feature>
<evidence type="ECO:0000256" key="1">
    <source>
        <dbReference type="ARBA" id="ARBA00004651"/>
    </source>
</evidence>
<dbReference type="Gene3D" id="3.60.110.10">
    <property type="entry name" value="Carbon-nitrogen hydrolase"/>
    <property type="match status" value="1"/>
</dbReference>
<evidence type="ECO:0000313" key="11">
    <source>
        <dbReference type="EMBL" id="AKU18987.1"/>
    </source>
</evidence>
<dbReference type="GO" id="GO:0016410">
    <property type="term" value="F:N-acyltransferase activity"/>
    <property type="evidence" value="ECO:0007669"/>
    <property type="project" value="UniProtKB-UniRule"/>
</dbReference>
<accession>A0A0K1JQI2</accession>
<keyword evidence="6 8" id="KW-0472">Membrane</keyword>
<evidence type="ECO:0000256" key="9">
    <source>
        <dbReference type="SAM" id="MobiDB-lite"/>
    </source>
</evidence>
<dbReference type="Proteomes" id="UP000066480">
    <property type="component" value="Chromosome"/>
</dbReference>
<dbReference type="HAMAP" id="MF_01148">
    <property type="entry name" value="Lnt"/>
    <property type="match status" value="1"/>
</dbReference>
<dbReference type="InterPro" id="IPR003010">
    <property type="entry name" value="C-N_Hydrolase"/>
</dbReference>
<feature type="transmembrane region" description="Helical" evidence="8">
    <location>
        <begin position="75"/>
        <end position="97"/>
    </location>
</feature>
<keyword evidence="12" id="KW-1185">Reference proteome</keyword>
<evidence type="ECO:0000256" key="6">
    <source>
        <dbReference type="ARBA" id="ARBA00023136"/>
    </source>
</evidence>
<name>A0A0K1JQI2_9MICO</name>
<feature type="compositionally biased region" description="Basic and acidic residues" evidence="9">
    <location>
        <begin position="516"/>
        <end position="526"/>
    </location>
</feature>
<protein>
    <recommendedName>
        <fullName evidence="8">Apolipoprotein N-acyltransferase</fullName>
        <shortName evidence="8">ALP N-acyltransferase</shortName>
        <ecNumber evidence="8">2.3.1.269</ecNumber>
    </recommendedName>
</protein>
<dbReference type="EC" id="2.3.1.269" evidence="8"/>
<dbReference type="GO" id="GO:0042158">
    <property type="term" value="P:lipoprotein biosynthetic process"/>
    <property type="evidence" value="ECO:0007669"/>
    <property type="project" value="UniProtKB-UniRule"/>
</dbReference>
<dbReference type="InterPro" id="IPR036526">
    <property type="entry name" value="C-N_Hydrolase_sf"/>
</dbReference>
<dbReference type="InterPro" id="IPR004563">
    <property type="entry name" value="Apolipo_AcylTrfase"/>
</dbReference>
<dbReference type="OrthoDB" id="9804277at2"/>
<dbReference type="NCBIfam" id="TIGR00546">
    <property type="entry name" value="lnt"/>
    <property type="match status" value="1"/>
</dbReference>
<dbReference type="PROSITE" id="PS50263">
    <property type="entry name" value="CN_HYDROLASE"/>
    <property type="match status" value="1"/>
</dbReference>
<dbReference type="PATRIC" id="fig|571913.6.peg.3209"/>
<sequence>MLRRTALAVASGLCLFLALPTINLWPLAFVGVAGLALATVGVSARAGLGLGMLTGLGCFAPALHWSGVYVGAVPWLALSITEAVYVAFLGLACAVVQSRRVRPWAVACLWVAQEWLRGSVPFGGFPWARLAFSQADSTLMHLASVAGAPGITFVVALIGGWLAIGVARVHGSRRQRPVPVRQLLAIAATLLVAWVWPVATGGRAITVAGIQGNVPQAGLDFNSQRRAVLDNHVRLTRQLATDVRAGRTPQPDIVIWPENSSDIDPLRNPDAASEITAAVADIRAPTMVGAVLQEPSPKVSNATLLYVPGRGVIDRYVKQHPVPFAEYIPYRSFFRIFSKKVDLVTKDFVQGDRVGLFSVPTREGTVKVGPVICFEVAYDGLTREPVQRGAQLLAVQTNNATFGRTAESEQQLAISRLRAIEHGRSVVHISTVGVSGLITPDGVVHDRSSLFTRKALVGQVPLRSGMTLADRWGQAPELIVCAVAALLLFRAARRRRDDKVRARPATAPPADPNLQPHREKDVHDRL</sequence>
<feature type="region of interest" description="Disordered" evidence="9">
    <location>
        <begin position="498"/>
        <end position="526"/>
    </location>
</feature>
<comment type="pathway">
    <text evidence="8">Protein modification; lipoprotein biosynthesis (N-acyl transfer).</text>
</comment>
<dbReference type="InterPro" id="IPR045378">
    <property type="entry name" value="LNT_N"/>
</dbReference>
<keyword evidence="4 8" id="KW-0812">Transmembrane</keyword>
<gene>
    <name evidence="8" type="primary">lnt</name>
    <name evidence="11" type="ORF">VV02_15810</name>
</gene>
<keyword evidence="5 8" id="KW-1133">Transmembrane helix</keyword>
<evidence type="ECO:0000259" key="10">
    <source>
        <dbReference type="PROSITE" id="PS50263"/>
    </source>
</evidence>
<dbReference type="UniPathway" id="UPA00666"/>
<reference evidence="11 12" key="1">
    <citation type="submission" date="2015-03" db="EMBL/GenBank/DDBJ databases">
        <title>Luteipulveratus halotolerans sp. nov., a novel actinobacterium (Dermacoccaceae) from Sarawak, Malaysia.</title>
        <authorList>
            <person name="Juboi H."/>
            <person name="Basik A."/>
            <person name="Shamsul S.S."/>
            <person name="Arnold P."/>
            <person name="Schmitt E.K."/>
            <person name="Sanglier J.-J."/>
            <person name="Yeo T."/>
        </authorList>
    </citation>
    <scope>NUCLEOTIDE SEQUENCE [LARGE SCALE GENOMIC DNA]</scope>
    <source>
        <strain evidence="11 12">MN07-A0370</strain>
    </source>
</reference>
<dbReference type="STRING" id="571913.VV02_15810"/>
<dbReference type="Pfam" id="PF20154">
    <property type="entry name" value="LNT_N"/>
    <property type="match status" value="1"/>
</dbReference>
<evidence type="ECO:0000256" key="2">
    <source>
        <dbReference type="ARBA" id="ARBA00022475"/>
    </source>
</evidence>
<feature type="domain" description="CN hydrolase" evidence="10">
    <location>
        <begin position="210"/>
        <end position="462"/>
    </location>
</feature>
<feature type="transmembrane region" description="Helical" evidence="8">
    <location>
        <begin position="139"/>
        <end position="166"/>
    </location>
</feature>
<feature type="transmembrane region" description="Helical" evidence="8">
    <location>
        <begin position="472"/>
        <end position="492"/>
    </location>
</feature>
<evidence type="ECO:0000256" key="3">
    <source>
        <dbReference type="ARBA" id="ARBA00022679"/>
    </source>
</evidence>